<dbReference type="InterPro" id="IPR030475">
    <property type="entry name" value="RNR_small_AS"/>
</dbReference>
<dbReference type="PANTHER" id="PTHR23409:SF18">
    <property type="entry name" value="RIBONUCLEOSIDE-DIPHOSPHATE REDUCTASE SUBUNIT M2"/>
    <property type="match status" value="1"/>
</dbReference>
<sequence length="316" mass="36870">MTVFNKKNVDFTKEKMFFGEPLNTQRFDTFKYPVFDKLTQKQLGFFWRPEEVSLQKDRADFQTLNDAQKHIFTSNLRYQTLLDSVQGRAPSIAFLPFVSLPELESSIIAWDFMESIHSRSYTHIIKNIYADPSDVFDTILTEPAIVKRAEMVTKKYDEFIALGRRRLLGLKCDDYELYKALYLALISVNILEGLRFFVSFACSFAFGELKLMEGSAKIISLIARDESQHLAITQHIIKNYQKNERIKLMNKVMKDCEKEVYELYEEGADTEKEWAEYLFKEGSMIGLSTPLLGHYIEFICNRRLRAIGFKPIFDVP</sequence>
<dbReference type="InterPro" id="IPR009078">
    <property type="entry name" value="Ferritin-like_SF"/>
</dbReference>
<dbReference type="CDD" id="cd01049">
    <property type="entry name" value="RNRR2"/>
    <property type="match status" value="1"/>
</dbReference>
<evidence type="ECO:0000313" key="2">
    <source>
        <dbReference type="EMBL" id="SVC84034.1"/>
    </source>
</evidence>
<comment type="similarity">
    <text evidence="1">Belongs to the ribonucleoside diphosphate reductase small chain family.</text>
</comment>
<dbReference type="SUPFAM" id="SSF47240">
    <property type="entry name" value="Ferritin-like"/>
    <property type="match status" value="1"/>
</dbReference>
<dbReference type="AlphaFoldDB" id="A0A382QEP1"/>
<dbReference type="PROSITE" id="PS00368">
    <property type="entry name" value="RIBORED_SMALL"/>
    <property type="match status" value="1"/>
</dbReference>
<protein>
    <submittedName>
        <fullName evidence="2">Uncharacterized protein</fullName>
    </submittedName>
</protein>
<gene>
    <name evidence="2" type="ORF">METZ01_LOCUS336888</name>
</gene>
<reference evidence="2" key="1">
    <citation type="submission" date="2018-05" db="EMBL/GenBank/DDBJ databases">
        <authorList>
            <person name="Lanie J.A."/>
            <person name="Ng W.-L."/>
            <person name="Kazmierczak K.M."/>
            <person name="Andrzejewski T.M."/>
            <person name="Davidsen T.M."/>
            <person name="Wayne K.J."/>
            <person name="Tettelin H."/>
            <person name="Glass J.I."/>
            <person name="Rusch D."/>
            <person name="Podicherti R."/>
            <person name="Tsui H.-C.T."/>
            <person name="Winkler M.E."/>
        </authorList>
    </citation>
    <scope>NUCLEOTIDE SEQUENCE</scope>
</reference>
<dbReference type="Pfam" id="PF00268">
    <property type="entry name" value="Ribonuc_red_sm"/>
    <property type="match status" value="1"/>
</dbReference>
<dbReference type="GO" id="GO:0016491">
    <property type="term" value="F:oxidoreductase activity"/>
    <property type="evidence" value="ECO:0007669"/>
    <property type="project" value="InterPro"/>
</dbReference>
<name>A0A382QEP1_9ZZZZ</name>
<dbReference type="EMBL" id="UINC01114022">
    <property type="protein sequence ID" value="SVC84034.1"/>
    <property type="molecule type" value="Genomic_DNA"/>
</dbReference>
<dbReference type="InterPro" id="IPR033909">
    <property type="entry name" value="RNR_small"/>
</dbReference>
<dbReference type="Gene3D" id="1.10.620.20">
    <property type="entry name" value="Ribonucleotide Reductase, subunit A"/>
    <property type="match status" value="1"/>
</dbReference>
<accession>A0A382QEP1</accession>
<feature type="non-terminal residue" evidence="2">
    <location>
        <position position="316"/>
    </location>
</feature>
<organism evidence="2">
    <name type="scientific">marine metagenome</name>
    <dbReference type="NCBI Taxonomy" id="408172"/>
    <lineage>
        <taxon>unclassified sequences</taxon>
        <taxon>metagenomes</taxon>
        <taxon>ecological metagenomes</taxon>
    </lineage>
</organism>
<dbReference type="InterPro" id="IPR000358">
    <property type="entry name" value="RNR_small_fam"/>
</dbReference>
<dbReference type="PANTHER" id="PTHR23409">
    <property type="entry name" value="RIBONUCLEOSIDE-DIPHOSPHATE REDUCTASE SMALL CHAIN"/>
    <property type="match status" value="1"/>
</dbReference>
<dbReference type="InterPro" id="IPR012348">
    <property type="entry name" value="RNR-like"/>
</dbReference>
<evidence type="ECO:0000256" key="1">
    <source>
        <dbReference type="ARBA" id="ARBA00009303"/>
    </source>
</evidence>
<dbReference type="NCBIfam" id="NF006576">
    <property type="entry name" value="PRK09101.1"/>
    <property type="match status" value="1"/>
</dbReference>
<proteinExistence type="inferred from homology"/>
<dbReference type="GO" id="GO:0009263">
    <property type="term" value="P:deoxyribonucleotide biosynthetic process"/>
    <property type="evidence" value="ECO:0007669"/>
    <property type="project" value="InterPro"/>
</dbReference>